<gene>
    <name evidence="6" type="ORF">IU449_20750</name>
</gene>
<evidence type="ECO:0000259" key="5">
    <source>
        <dbReference type="PROSITE" id="PS50937"/>
    </source>
</evidence>
<feature type="domain" description="HTH merR-type" evidence="5">
    <location>
        <begin position="9"/>
        <end position="71"/>
    </location>
</feature>
<dbReference type="RefSeq" id="WP_195003803.1">
    <property type="nucleotide sequence ID" value="NZ_JADLQN010000004.1"/>
</dbReference>
<dbReference type="EMBL" id="JADLQN010000004">
    <property type="protein sequence ID" value="MBF6356942.1"/>
    <property type="molecule type" value="Genomic_DNA"/>
</dbReference>
<keyword evidence="1" id="KW-0678">Repressor</keyword>
<evidence type="ECO:0000256" key="1">
    <source>
        <dbReference type="ARBA" id="ARBA00022491"/>
    </source>
</evidence>
<accession>A0ABS0DH92</accession>
<sequence length="248" mass="27103">MRSLRPTDLAREHGLSTQAVRNYESDGFLPAAERTASGYRIYTERHAAALRAYLALIAAFGYATAGEIMRALHRGDLDTALHTVDRGHVQLVRDRETLDQVRSATDHLATESPDPEKVTGTRSIGELARLLRLSPATLRAWERAGVLGPTRDPHTGYRVYRPADIRDARLAHLLRRGGYPPAHIAAVVDHLRTAGSADTLTDSLVRWQAKLTAHSLAMLDAAALLGVYIRMLNLPATQHVTPGPASTS</sequence>
<dbReference type="PANTHER" id="PTHR30204">
    <property type="entry name" value="REDOX-CYCLING DRUG-SENSING TRANSCRIPTIONAL ACTIVATOR SOXR"/>
    <property type="match status" value="1"/>
</dbReference>
<dbReference type="Pfam" id="PF00376">
    <property type="entry name" value="MerR"/>
    <property type="match status" value="1"/>
</dbReference>
<dbReference type="PANTHER" id="PTHR30204:SF69">
    <property type="entry name" value="MERR-FAMILY TRANSCRIPTIONAL REGULATOR"/>
    <property type="match status" value="1"/>
</dbReference>
<evidence type="ECO:0000256" key="4">
    <source>
        <dbReference type="ARBA" id="ARBA00023163"/>
    </source>
</evidence>
<protein>
    <submittedName>
        <fullName evidence="6">MerR family DNA-binding transcriptional regulator</fullName>
    </submittedName>
</protein>
<keyword evidence="7" id="KW-1185">Reference proteome</keyword>
<comment type="caution">
    <text evidence="6">The sequence shown here is derived from an EMBL/GenBank/DDBJ whole genome shotgun (WGS) entry which is preliminary data.</text>
</comment>
<dbReference type="Proteomes" id="UP000707731">
    <property type="component" value="Unassembled WGS sequence"/>
</dbReference>
<evidence type="ECO:0000313" key="6">
    <source>
        <dbReference type="EMBL" id="MBF6356942.1"/>
    </source>
</evidence>
<organism evidence="6 7">
    <name type="scientific">Nocardia higoensis</name>
    <dbReference type="NCBI Taxonomy" id="228599"/>
    <lineage>
        <taxon>Bacteria</taxon>
        <taxon>Bacillati</taxon>
        <taxon>Actinomycetota</taxon>
        <taxon>Actinomycetes</taxon>
        <taxon>Mycobacteriales</taxon>
        <taxon>Nocardiaceae</taxon>
        <taxon>Nocardia</taxon>
    </lineage>
</organism>
<evidence type="ECO:0000256" key="2">
    <source>
        <dbReference type="ARBA" id="ARBA00023015"/>
    </source>
</evidence>
<proteinExistence type="predicted"/>
<evidence type="ECO:0000313" key="7">
    <source>
        <dbReference type="Proteomes" id="UP000707731"/>
    </source>
</evidence>
<dbReference type="Pfam" id="PF13411">
    <property type="entry name" value="MerR_1"/>
    <property type="match status" value="1"/>
</dbReference>
<dbReference type="InterPro" id="IPR047057">
    <property type="entry name" value="MerR_fam"/>
</dbReference>
<dbReference type="InterPro" id="IPR009061">
    <property type="entry name" value="DNA-bd_dom_put_sf"/>
</dbReference>
<keyword evidence="4" id="KW-0804">Transcription</keyword>
<feature type="domain" description="HTH merR-type" evidence="5">
    <location>
        <begin position="123"/>
        <end position="190"/>
    </location>
</feature>
<dbReference type="Gene3D" id="1.10.1660.10">
    <property type="match status" value="2"/>
</dbReference>
<dbReference type="GO" id="GO:0003677">
    <property type="term" value="F:DNA binding"/>
    <property type="evidence" value="ECO:0007669"/>
    <property type="project" value="UniProtKB-KW"/>
</dbReference>
<dbReference type="SUPFAM" id="SSF46955">
    <property type="entry name" value="Putative DNA-binding domain"/>
    <property type="match status" value="2"/>
</dbReference>
<evidence type="ECO:0000256" key="3">
    <source>
        <dbReference type="ARBA" id="ARBA00023125"/>
    </source>
</evidence>
<keyword evidence="2" id="KW-0805">Transcription regulation</keyword>
<reference evidence="6 7" key="1">
    <citation type="submission" date="2020-10" db="EMBL/GenBank/DDBJ databases">
        <title>Identification of Nocardia species via Next-generation sequencing and recognition of intraspecies genetic diversity.</title>
        <authorList>
            <person name="Li P."/>
            <person name="Li P."/>
            <person name="Lu B."/>
        </authorList>
    </citation>
    <scope>NUCLEOTIDE SEQUENCE [LARGE SCALE GENOMIC DNA]</scope>
    <source>
        <strain evidence="6 7">BJ06-0143</strain>
    </source>
</reference>
<dbReference type="PROSITE" id="PS00552">
    <property type="entry name" value="HTH_MERR_1"/>
    <property type="match status" value="1"/>
</dbReference>
<name>A0ABS0DH92_9NOCA</name>
<keyword evidence="3 6" id="KW-0238">DNA-binding</keyword>
<dbReference type="PROSITE" id="PS50937">
    <property type="entry name" value="HTH_MERR_2"/>
    <property type="match status" value="2"/>
</dbReference>
<dbReference type="InterPro" id="IPR000551">
    <property type="entry name" value="MerR-type_HTH_dom"/>
</dbReference>
<dbReference type="SMART" id="SM00422">
    <property type="entry name" value="HTH_MERR"/>
    <property type="match status" value="2"/>
</dbReference>